<dbReference type="Pfam" id="PF13403">
    <property type="entry name" value="Hint_2"/>
    <property type="match status" value="1"/>
</dbReference>
<evidence type="ECO:0000259" key="1">
    <source>
        <dbReference type="Pfam" id="PF13403"/>
    </source>
</evidence>
<feature type="domain" description="Hedgehog/Intein (Hint)" evidence="1">
    <location>
        <begin position="38"/>
        <end position="107"/>
    </location>
</feature>
<accession>A0A7T8H1J3</accession>
<sequence length="112" mass="12265">MDQIQPRNSDLWDRAHTLGTAAINPMVPASGGGHLLYADTLVSKRQWGRLIQDLQVGDKVQTKDNGAQDILWIGSRRMTVRGLFAMPHLRPVRIKSGALGVERPDEGIVGVA</sequence>
<keyword evidence="3" id="KW-1185">Reference proteome</keyword>
<reference evidence="3" key="1">
    <citation type="submission" date="2021-01" db="EMBL/GenBank/DDBJ databases">
        <title>Caligus Genome Assembly.</title>
        <authorList>
            <person name="Gallardo-Escarate C."/>
        </authorList>
    </citation>
    <scope>NUCLEOTIDE SEQUENCE [LARGE SCALE GENOMIC DNA]</scope>
</reference>
<evidence type="ECO:0000313" key="2">
    <source>
        <dbReference type="EMBL" id="QQP41819.1"/>
    </source>
</evidence>
<dbReference type="OrthoDB" id="8382377at2759"/>
<evidence type="ECO:0000313" key="3">
    <source>
        <dbReference type="Proteomes" id="UP000595437"/>
    </source>
</evidence>
<dbReference type="EMBL" id="CP045900">
    <property type="protein sequence ID" value="QQP41819.1"/>
    <property type="molecule type" value="Genomic_DNA"/>
</dbReference>
<gene>
    <name evidence="2" type="ORF">FKW44_016294</name>
</gene>
<proteinExistence type="predicted"/>
<dbReference type="InterPro" id="IPR028992">
    <property type="entry name" value="Hedgehog/Intein_dom"/>
</dbReference>
<dbReference type="AlphaFoldDB" id="A0A7T8H1J3"/>
<name>A0A7T8H1J3_CALRO</name>
<dbReference type="InterPro" id="IPR036844">
    <property type="entry name" value="Hint_dom_sf"/>
</dbReference>
<dbReference type="Proteomes" id="UP000595437">
    <property type="component" value="Chromosome 11"/>
</dbReference>
<dbReference type="SUPFAM" id="SSF51294">
    <property type="entry name" value="Hedgehog/intein (Hint) domain"/>
    <property type="match status" value="1"/>
</dbReference>
<organism evidence="2 3">
    <name type="scientific">Caligus rogercresseyi</name>
    <name type="common">Sea louse</name>
    <dbReference type="NCBI Taxonomy" id="217165"/>
    <lineage>
        <taxon>Eukaryota</taxon>
        <taxon>Metazoa</taxon>
        <taxon>Ecdysozoa</taxon>
        <taxon>Arthropoda</taxon>
        <taxon>Crustacea</taxon>
        <taxon>Multicrustacea</taxon>
        <taxon>Hexanauplia</taxon>
        <taxon>Copepoda</taxon>
        <taxon>Siphonostomatoida</taxon>
        <taxon>Caligidae</taxon>
        <taxon>Caligus</taxon>
    </lineage>
</organism>
<protein>
    <recommendedName>
        <fullName evidence="1">Hedgehog/Intein (Hint) domain-containing protein</fullName>
    </recommendedName>
</protein>